<evidence type="ECO:0000313" key="2">
    <source>
        <dbReference type="EMBL" id="KAK6486449.1"/>
    </source>
</evidence>
<evidence type="ECO:0000313" key="3">
    <source>
        <dbReference type="Proteomes" id="UP001369086"/>
    </source>
</evidence>
<feature type="region of interest" description="Disordered" evidence="1">
    <location>
        <begin position="1"/>
        <end position="77"/>
    </location>
</feature>
<sequence length="131" mass="14511">MFRRPAGSRESEGRQDASINQPTQPREPTEEDDAVAGSSTAADAAELEERERDRMDAVAESSAERTTAEEREGERDKMQAYEVNAGGSAGSFDYFTNPQSKELDTFFCYHPNIVGQTEDVSLGWIQGQNNK</sequence>
<feature type="compositionally biased region" description="Basic and acidic residues" evidence="1">
    <location>
        <begin position="47"/>
        <end position="77"/>
    </location>
</feature>
<comment type="caution">
    <text evidence="2">The sequence shown here is derived from an EMBL/GenBank/DDBJ whole genome shotgun (WGS) entry which is preliminary data.</text>
</comment>
<reference evidence="2 3" key="1">
    <citation type="submission" date="2021-05" db="EMBL/GenBank/DDBJ databases">
        <authorList>
            <person name="Zahm M."/>
            <person name="Klopp C."/>
            <person name="Cabau C."/>
            <person name="Kuhl H."/>
            <person name="Suciu R."/>
            <person name="Ciorpac M."/>
            <person name="Holostenco D."/>
            <person name="Gessner J."/>
            <person name="Wuertz S."/>
            <person name="Hohne C."/>
            <person name="Stock M."/>
            <person name="Gislard M."/>
            <person name="Lluch J."/>
            <person name="Milhes M."/>
            <person name="Lampietro C."/>
            <person name="Lopez Roques C."/>
            <person name="Donnadieu C."/>
            <person name="Du K."/>
            <person name="Schartl M."/>
            <person name="Guiguen Y."/>
        </authorList>
    </citation>
    <scope>NUCLEOTIDE SEQUENCE [LARGE SCALE GENOMIC DNA]</scope>
    <source>
        <strain evidence="2">Hh-F2</strain>
        <tissue evidence="2">Blood</tissue>
    </source>
</reference>
<proteinExistence type="predicted"/>
<keyword evidence="3" id="KW-1185">Reference proteome</keyword>
<accession>A0ABR0ZP59</accession>
<feature type="compositionally biased region" description="Polar residues" evidence="1">
    <location>
        <begin position="17"/>
        <end position="26"/>
    </location>
</feature>
<dbReference type="EMBL" id="JAHFZB010000008">
    <property type="protein sequence ID" value="KAK6486449.1"/>
    <property type="molecule type" value="Genomic_DNA"/>
</dbReference>
<name>A0ABR0ZP59_HUSHU</name>
<gene>
    <name evidence="2" type="ORF">HHUSO_G10038</name>
</gene>
<feature type="compositionally biased region" description="Low complexity" evidence="1">
    <location>
        <begin position="35"/>
        <end position="44"/>
    </location>
</feature>
<organism evidence="2 3">
    <name type="scientific">Huso huso</name>
    <name type="common">Beluga</name>
    <name type="synonym">Acipenser huso</name>
    <dbReference type="NCBI Taxonomy" id="61971"/>
    <lineage>
        <taxon>Eukaryota</taxon>
        <taxon>Metazoa</taxon>
        <taxon>Chordata</taxon>
        <taxon>Craniata</taxon>
        <taxon>Vertebrata</taxon>
        <taxon>Euteleostomi</taxon>
        <taxon>Actinopterygii</taxon>
        <taxon>Chondrostei</taxon>
        <taxon>Acipenseriformes</taxon>
        <taxon>Acipenseridae</taxon>
        <taxon>Huso</taxon>
    </lineage>
</organism>
<dbReference type="Proteomes" id="UP001369086">
    <property type="component" value="Unassembled WGS sequence"/>
</dbReference>
<evidence type="ECO:0000256" key="1">
    <source>
        <dbReference type="SAM" id="MobiDB-lite"/>
    </source>
</evidence>
<protein>
    <submittedName>
        <fullName evidence="2">Uncharacterized protein</fullName>
    </submittedName>
</protein>